<dbReference type="NCBIfam" id="TIGR00254">
    <property type="entry name" value="GGDEF"/>
    <property type="match status" value="1"/>
</dbReference>
<evidence type="ECO:0000259" key="3">
    <source>
        <dbReference type="PROSITE" id="PS50887"/>
    </source>
</evidence>
<dbReference type="Pfam" id="PF00990">
    <property type="entry name" value="GGDEF"/>
    <property type="match status" value="1"/>
</dbReference>
<dbReference type="Proteomes" id="UP000054770">
    <property type="component" value="Unassembled WGS sequence"/>
</dbReference>
<dbReference type="SUPFAM" id="SSF141868">
    <property type="entry name" value="EAL domain-like"/>
    <property type="match status" value="1"/>
</dbReference>
<dbReference type="InterPro" id="IPR003018">
    <property type="entry name" value="GAF"/>
</dbReference>
<dbReference type="InterPro" id="IPR000160">
    <property type="entry name" value="GGDEF_dom"/>
</dbReference>
<feature type="domain" description="GGDEF" evidence="3">
    <location>
        <begin position="240"/>
        <end position="373"/>
    </location>
</feature>
<dbReference type="AlphaFoldDB" id="A0A158L264"/>
<sequence>MVVPDATLDERFYDNPLVTGPANLRFYAGVPLTSSAGHALGALCIIDGEPHHDFSSDDCERLRELAKMAADRLELRRVEISTEKAGRTLEIFDTNPSTAFVRFDKRREVVARNAAAAALYGYKPDEGFARSFDTLVPERERAVLHDLIARAIGAGSVEGLSVPAKLHGLRRDETEFDLGLYLTCFRKKGDLTFNAHLQDLTALRLEEEELHRLANTDILTTVANRAHFYRQAEKALAGPSSSAVLMIDLDGFKDINDTLGPAVGDGVLCEVARRLEALAGPNDTVARFGGDEFAILLTGLSSAALAHDVARAAIISVAQPIFIAGHEVRVTAGCGIAVAPLHGQEAVELIGNADLALSKAKSIGRGNSFVFVTALRKEAMTRRLFNMELHRALSDDEFVLVYQPQTRLADGALTGAEALIRWLHPKHGLLAPAAFLPALEGGSLAAAVGSWILDEACAQAALWRRSGAPDFRIGVNLFGAQFRTNDLASEVFSTLERHGLPPEALELEVTENIGLDHNVLETLQRLRDCGVGIAFDDFGTGYASLSLLKRYPLSRIKIDRCFVQSMLESERDASVIRAILYMARSFDLETTAEGVETEEQRESLRRLGCEEGQGFLFSRPLPAPQFADTFGIGMPRRMAARA</sequence>
<dbReference type="PANTHER" id="PTHR44757:SF2">
    <property type="entry name" value="BIOFILM ARCHITECTURE MAINTENANCE PROTEIN MBAA"/>
    <property type="match status" value="1"/>
</dbReference>
<feature type="domain" description="PAS" evidence="1">
    <location>
        <begin position="81"/>
        <end position="155"/>
    </location>
</feature>
<dbReference type="Pfam" id="PF00563">
    <property type="entry name" value="EAL"/>
    <property type="match status" value="1"/>
</dbReference>
<accession>A0A158L264</accession>
<evidence type="ECO:0000259" key="1">
    <source>
        <dbReference type="PROSITE" id="PS50112"/>
    </source>
</evidence>
<dbReference type="SMART" id="SM00052">
    <property type="entry name" value="EAL"/>
    <property type="match status" value="1"/>
</dbReference>
<comment type="caution">
    <text evidence="4">The sequence shown here is derived from an EMBL/GenBank/DDBJ whole genome shotgun (WGS) entry which is preliminary data.</text>
</comment>
<organism evidence="4 5">
    <name type="scientific">Caballeronia choica</name>
    <dbReference type="NCBI Taxonomy" id="326476"/>
    <lineage>
        <taxon>Bacteria</taxon>
        <taxon>Pseudomonadati</taxon>
        <taxon>Pseudomonadota</taxon>
        <taxon>Betaproteobacteria</taxon>
        <taxon>Burkholderiales</taxon>
        <taxon>Burkholderiaceae</taxon>
        <taxon>Caballeronia</taxon>
    </lineage>
</organism>
<dbReference type="Gene3D" id="3.20.20.450">
    <property type="entry name" value="EAL domain"/>
    <property type="match status" value="1"/>
</dbReference>
<dbReference type="InterPro" id="IPR000014">
    <property type="entry name" value="PAS"/>
</dbReference>
<dbReference type="InterPro" id="IPR001633">
    <property type="entry name" value="EAL_dom"/>
</dbReference>
<evidence type="ECO:0000313" key="5">
    <source>
        <dbReference type="Proteomes" id="UP000054770"/>
    </source>
</evidence>
<evidence type="ECO:0000259" key="2">
    <source>
        <dbReference type="PROSITE" id="PS50883"/>
    </source>
</evidence>
<dbReference type="EMBL" id="FCON02000294">
    <property type="protein sequence ID" value="SAL87488.1"/>
    <property type="molecule type" value="Genomic_DNA"/>
</dbReference>
<dbReference type="NCBIfam" id="TIGR00229">
    <property type="entry name" value="sensory_box"/>
    <property type="match status" value="1"/>
</dbReference>
<dbReference type="SMART" id="SM00267">
    <property type="entry name" value="GGDEF"/>
    <property type="match status" value="1"/>
</dbReference>
<dbReference type="PROSITE" id="PS50887">
    <property type="entry name" value="GGDEF"/>
    <property type="match status" value="1"/>
</dbReference>
<dbReference type="SUPFAM" id="SSF55785">
    <property type="entry name" value="PYP-like sensor domain (PAS domain)"/>
    <property type="match status" value="1"/>
</dbReference>
<dbReference type="InterPro" id="IPR052155">
    <property type="entry name" value="Biofilm_reg_signaling"/>
</dbReference>
<dbReference type="Gene3D" id="3.30.450.40">
    <property type="match status" value="1"/>
</dbReference>
<dbReference type="PROSITE" id="PS50883">
    <property type="entry name" value="EAL"/>
    <property type="match status" value="1"/>
</dbReference>
<dbReference type="SUPFAM" id="SSF55073">
    <property type="entry name" value="Nucleotide cyclase"/>
    <property type="match status" value="1"/>
</dbReference>
<dbReference type="PANTHER" id="PTHR44757">
    <property type="entry name" value="DIGUANYLATE CYCLASE DGCP"/>
    <property type="match status" value="1"/>
</dbReference>
<name>A0A158L264_9BURK</name>
<proteinExistence type="predicted"/>
<dbReference type="Gene3D" id="3.30.70.270">
    <property type="match status" value="1"/>
</dbReference>
<dbReference type="Pfam" id="PF01590">
    <property type="entry name" value="GAF"/>
    <property type="match status" value="1"/>
</dbReference>
<protein>
    <submittedName>
        <fullName evidence="4">Response regulator receiver modulated diguanylate cyclase/phosphodiesterase</fullName>
    </submittedName>
</protein>
<dbReference type="InterPro" id="IPR035965">
    <property type="entry name" value="PAS-like_dom_sf"/>
</dbReference>
<gene>
    <name evidence="4" type="ORF">AWB68_08422</name>
</gene>
<dbReference type="SUPFAM" id="SSF55781">
    <property type="entry name" value="GAF domain-like"/>
    <property type="match status" value="1"/>
</dbReference>
<dbReference type="CDD" id="cd01949">
    <property type="entry name" value="GGDEF"/>
    <property type="match status" value="1"/>
</dbReference>
<dbReference type="Gene3D" id="3.30.450.20">
    <property type="entry name" value="PAS domain"/>
    <property type="match status" value="1"/>
</dbReference>
<feature type="domain" description="EAL" evidence="2">
    <location>
        <begin position="382"/>
        <end position="634"/>
    </location>
</feature>
<keyword evidence="5" id="KW-1185">Reference proteome</keyword>
<dbReference type="InterPro" id="IPR035919">
    <property type="entry name" value="EAL_sf"/>
</dbReference>
<dbReference type="InterPro" id="IPR043128">
    <property type="entry name" value="Rev_trsase/Diguanyl_cyclase"/>
</dbReference>
<evidence type="ECO:0000313" key="4">
    <source>
        <dbReference type="EMBL" id="SAL87488.1"/>
    </source>
</evidence>
<dbReference type="InterPro" id="IPR029787">
    <property type="entry name" value="Nucleotide_cyclase"/>
</dbReference>
<dbReference type="InterPro" id="IPR029016">
    <property type="entry name" value="GAF-like_dom_sf"/>
</dbReference>
<reference evidence="4" key="1">
    <citation type="submission" date="2016-01" db="EMBL/GenBank/DDBJ databases">
        <authorList>
            <person name="Peeters C."/>
        </authorList>
    </citation>
    <scope>NUCLEOTIDE SEQUENCE [LARGE SCALE GENOMIC DNA]</scope>
    <source>
        <strain evidence="4">LMG 22940</strain>
    </source>
</reference>
<dbReference type="PROSITE" id="PS50112">
    <property type="entry name" value="PAS"/>
    <property type="match status" value="1"/>
</dbReference>
<dbReference type="CDD" id="cd01948">
    <property type="entry name" value="EAL"/>
    <property type="match status" value="1"/>
</dbReference>